<accession>A0ABQ0KVH9</accession>
<dbReference type="Gene3D" id="3.90.1150.210">
    <property type="entry name" value="F-actin capping protein, beta subunit"/>
    <property type="match status" value="1"/>
</dbReference>
<dbReference type="Pfam" id="PF01267">
    <property type="entry name" value="F-actin_cap_A"/>
    <property type="match status" value="1"/>
</dbReference>
<dbReference type="InterPro" id="IPR037282">
    <property type="entry name" value="CapZ_alpha/beta"/>
</dbReference>
<keyword evidence="1" id="KW-0117">Actin capping</keyword>
<dbReference type="PANTHER" id="PTHR10653:SF0">
    <property type="entry name" value="F-ACTIN-CAPPING PROTEIN SUBUNIT ALPHA"/>
    <property type="match status" value="1"/>
</dbReference>
<proteinExistence type="predicted"/>
<dbReference type="InterPro" id="IPR002189">
    <property type="entry name" value="CapZ_alpha"/>
</dbReference>
<name>A0ABQ0KVH9_MYCCL</name>
<dbReference type="InterPro" id="IPR042489">
    <property type="entry name" value="CapZ_alpha_1"/>
</dbReference>
<dbReference type="PRINTS" id="PR00191">
    <property type="entry name" value="FACTINCAPA"/>
</dbReference>
<dbReference type="Proteomes" id="UP000815677">
    <property type="component" value="Unassembled WGS sequence"/>
</dbReference>
<keyword evidence="2" id="KW-0009">Actin-binding</keyword>
<reference evidence="3" key="1">
    <citation type="submission" date="2014-09" db="EMBL/GenBank/DDBJ databases">
        <title>Genome sequence of the luminous mushroom Mycena chlorophos for searching fungal bioluminescence genes.</title>
        <authorList>
            <person name="Tanaka Y."/>
            <person name="Kasuga D."/>
            <person name="Oba Y."/>
            <person name="Hase S."/>
            <person name="Sato K."/>
            <person name="Oba Y."/>
            <person name="Sakakibara Y."/>
        </authorList>
    </citation>
    <scope>NUCLEOTIDE SEQUENCE</scope>
</reference>
<evidence type="ECO:0000256" key="1">
    <source>
        <dbReference type="ARBA" id="ARBA00022467"/>
    </source>
</evidence>
<dbReference type="SUPFAM" id="SSF90096">
    <property type="entry name" value="Subunits of heterodimeric actin filament capping protein Capz"/>
    <property type="match status" value="1"/>
</dbReference>
<keyword evidence="4" id="KW-1185">Reference proteome</keyword>
<evidence type="ECO:0000313" key="4">
    <source>
        <dbReference type="Proteomes" id="UP000815677"/>
    </source>
</evidence>
<gene>
    <name evidence="3" type="ORF">MCHLO_00643</name>
</gene>
<protein>
    <submittedName>
        <fullName evidence="3">Capping protein</fullName>
    </submittedName>
</protein>
<sequence>MWAERKRHGKAAAASLDPESMREGSLGVAVVARQVVVFQASRSHKRRERFFDVATYRPFGTDRVFLATNAPQARIQASDILTIFPPDDIAQTCTLSPGLLQLPPDAVHEFHLLSTRQQDRYEKMWNAWAKSGWSCELTGLLPTMNAAERIEAASTFLLQSPPGEINDVLNDVRNIISDDDSLHAGVLPALKEYNLTQFMTADVPNADHQSIVSDAARVDSTDEAQERFVDPRSKTTFLFDHLTLEASDPQPYEPEAESETFRAALEKSALSYLHAHFHDGVASIFSAKESSKFFTIQVVANKYNPANYWSGRWRSEYRVDLNDNTLRGKILVNVHYYEQGNVQLSTTHDVSLSLPAAVTIAAPPQAATKILALIEDEEGRYQMSLNDTSTGTELLATNLAQSWLRARTHLGVHNR</sequence>
<dbReference type="EMBL" id="DF838442">
    <property type="protein sequence ID" value="GAT42950.1"/>
    <property type="molecule type" value="Genomic_DNA"/>
</dbReference>
<dbReference type="Gene3D" id="3.30.1140.60">
    <property type="entry name" value="F-actin capping protein, alpha subunit"/>
    <property type="match status" value="1"/>
</dbReference>
<organism evidence="3 4">
    <name type="scientific">Mycena chlorophos</name>
    <name type="common">Agaric fungus</name>
    <name type="synonym">Agaricus chlorophos</name>
    <dbReference type="NCBI Taxonomy" id="658473"/>
    <lineage>
        <taxon>Eukaryota</taxon>
        <taxon>Fungi</taxon>
        <taxon>Dikarya</taxon>
        <taxon>Basidiomycota</taxon>
        <taxon>Agaricomycotina</taxon>
        <taxon>Agaricomycetes</taxon>
        <taxon>Agaricomycetidae</taxon>
        <taxon>Agaricales</taxon>
        <taxon>Marasmiineae</taxon>
        <taxon>Mycenaceae</taxon>
        <taxon>Mycena</taxon>
    </lineage>
</organism>
<evidence type="ECO:0000256" key="2">
    <source>
        <dbReference type="ARBA" id="ARBA00023203"/>
    </source>
</evidence>
<dbReference type="InterPro" id="IPR042276">
    <property type="entry name" value="CapZ_alpha/beta_2"/>
</dbReference>
<dbReference type="PANTHER" id="PTHR10653">
    <property type="entry name" value="F-ACTIN-CAPPING PROTEIN SUBUNIT ALPHA"/>
    <property type="match status" value="1"/>
</dbReference>
<evidence type="ECO:0000313" key="3">
    <source>
        <dbReference type="EMBL" id="GAT42950.1"/>
    </source>
</evidence>